<feature type="region of interest" description="Disordered" evidence="2">
    <location>
        <begin position="507"/>
        <end position="563"/>
    </location>
</feature>
<dbReference type="PANTHER" id="PTHR15921:SF10">
    <property type="entry name" value="ZINC FINGER, C2H2, ENTH_VHS-RELATED"/>
    <property type="match status" value="1"/>
</dbReference>
<feature type="compositionally biased region" description="Basic and acidic residues" evidence="2">
    <location>
        <begin position="271"/>
        <end position="285"/>
    </location>
</feature>
<feature type="compositionally biased region" description="Polar residues" evidence="2">
    <location>
        <begin position="287"/>
        <end position="304"/>
    </location>
</feature>
<feature type="compositionally biased region" description="Basic and acidic residues" evidence="2">
    <location>
        <begin position="1"/>
        <end position="16"/>
    </location>
</feature>
<dbReference type="GO" id="GO:0005849">
    <property type="term" value="C:mRNA cleavage factor complex"/>
    <property type="evidence" value="ECO:0000318"/>
    <property type="project" value="GO_Central"/>
</dbReference>
<feature type="compositionally biased region" description="Polar residues" evidence="2">
    <location>
        <begin position="593"/>
        <end position="603"/>
    </location>
</feature>
<feature type="region of interest" description="Disordered" evidence="2">
    <location>
        <begin position="396"/>
        <end position="463"/>
    </location>
</feature>
<feature type="compositionally biased region" description="Low complexity" evidence="2">
    <location>
        <begin position="656"/>
        <end position="669"/>
    </location>
</feature>
<organism evidence="4 5">
    <name type="scientific">Lactuca sativa</name>
    <name type="common">Garden lettuce</name>
    <dbReference type="NCBI Taxonomy" id="4236"/>
    <lineage>
        <taxon>Eukaryota</taxon>
        <taxon>Viridiplantae</taxon>
        <taxon>Streptophyta</taxon>
        <taxon>Embryophyta</taxon>
        <taxon>Tracheophyta</taxon>
        <taxon>Spermatophyta</taxon>
        <taxon>Magnoliopsida</taxon>
        <taxon>eudicotyledons</taxon>
        <taxon>Gunneridae</taxon>
        <taxon>Pentapetalae</taxon>
        <taxon>asterids</taxon>
        <taxon>campanulids</taxon>
        <taxon>Asterales</taxon>
        <taxon>Asteraceae</taxon>
        <taxon>Cichorioideae</taxon>
        <taxon>Cichorieae</taxon>
        <taxon>Lactucinae</taxon>
        <taxon>Lactuca</taxon>
    </lineage>
</organism>
<feature type="domain" description="CID" evidence="3">
    <location>
        <begin position="81"/>
        <end position="209"/>
    </location>
</feature>
<keyword evidence="5" id="KW-1185">Reference proteome</keyword>
<dbReference type="CDD" id="cd16982">
    <property type="entry name" value="CID_Pcf11"/>
    <property type="match status" value="1"/>
</dbReference>
<dbReference type="InterPro" id="IPR045154">
    <property type="entry name" value="PCF11-like"/>
</dbReference>
<feature type="compositionally biased region" description="Polar residues" evidence="2">
    <location>
        <begin position="509"/>
        <end position="523"/>
    </location>
</feature>
<feature type="region of interest" description="Disordered" evidence="2">
    <location>
        <begin position="1"/>
        <end position="53"/>
    </location>
</feature>
<dbReference type="GO" id="GO:0031124">
    <property type="term" value="P:mRNA 3'-end processing"/>
    <property type="evidence" value="ECO:0007669"/>
    <property type="project" value="InterPro"/>
</dbReference>
<feature type="compositionally biased region" description="Basic and acidic residues" evidence="2">
    <location>
        <begin position="405"/>
        <end position="436"/>
    </location>
</feature>
<dbReference type="PANTHER" id="PTHR15921">
    <property type="entry name" value="PRE-MRNA CLEAVAGE COMPLEX II"/>
    <property type="match status" value="1"/>
</dbReference>
<dbReference type="InterPro" id="IPR047415">
    <property type="entry name" value="Pcf11_CID"/>
</dbReference>
<dbReference type="InterPro" id="IPR008942">
    <property type="entry name" value="ENTH_VHS"/>
</dbReference>
<feature type="compositionally biased region" description="Low complexity" evidence="2">
    <location>
        <begin position="604"/>
        <end position="635"/>
    </location>
</feature>
<dbReference type="PROSITE" id="PS00028">
    <property type="entry name" value="ZINC_FINGER_C2H2_1"/>
    <property type="match status" value="1"/>
</dbReference>
<evidence type="ECO:0000313" key="5">
    <source>
        <dbReference type="Proteomes" id="UP000235145"/>
    </source>
</evidence>
<keyword evidence="1" id="KW-0507">mRNA processing</keyword>
<dbReference type="EMBL" id="NBSK02000006">
    <property type="protein sequence ID" value="KAJ0201074.1"/>
    <property type="molecule type" value="Genomic_DNA"/>
</dbReference>
<feature type="region of interest" description="Disordered" evidence="2">
    <location>
        <begin position="593"/>
        <end position="635"/>
    </location>
</feature>
<feature type="region of interest" description="Disordered" evidence="2">
    <location>
        <begin position="209"/>
        <end position="311"/>
    </location>
</feature>
<evidence type="ECO:0000256" key="1">
    <source>
        <dbReference type="ARBA" id="ARBA00022664"/>
    </source>
</evidence>
<feature type="compositionally biased region" description="Low complexity" evidence="2">
    <location>
        <begin position="541"/>
        <end position="550"/>
    </location>
</feature>
<sequence length="871" mass="96075">MEMDNTSRGRSFDRSSRNPATLKKPRLVTEEPTILRSNNNPNGNNRPIVQRPSVGFRPAVERDGDSESYQPQSLSQIKQQQHQELVSQYRTALAELTFNSKPIITNLTIIAGENAQAAKAIAATICNNIIEVPSDQKLPSLYLLDSIVKNIGRDYIRHFSTKLPEVFCKAYRQVDSALHSGMRHLFGTWKGVFPPQSLQSIEKELGFSTVGNGNGNGNVSSSGLTTSRPESQPQRPARSIHVNPKYLEARQKLQQSNRPKVAASDISTTRADPRLKLHQAQRDPESDLTNENYEFGSDISSPSEGSFGKSNGRVGEQGLEKTWYGSVSNTTDTISRLERNGHTLSSNYSLHKSSIPDVKSQPINNLIKGSGEVSRSWKNSEEEEYLWDDVSSRTVNPILTSSNSSKRDPRLYFDPDRPGFDNRLQKSQRMHEKESSPDLPSAEQRIPLPSTSLRAKGSFSTDENSFVGASRNLLHGSKVFPSSSSGVSVSTSLDSLSRISLQSLKAARSQGQISQDSQKSKLQNLHPMKRTPFPPPHQEPVSEPSVQFQPQPQPPKPLPVPRQQKPVVADIPGLSSTSSLLAAVSSIFGKKTTTQSMSSSLKIPSSHESTSLSSSLLGTTPSTQSTTLPNPESNVSSLLSTLLSKGLISASEDNNNKNNNINNNNNNNNKSDDVIATQTPKLTPKVSSKSVVINNKSVVGLEFKPDVIREFNPCVISELIDDLPHQCGICGLRFKVQEPFDNHMEWHVLKNSESNTPNTKSSRRWFLKAENWVNGESDFDFDPGSTTQETFLIDGEQMVTADETQIVCVLCGEIFDDFYNQERNKWMFKRAAYLNIGNGGTRGVIVHENCVSVNSLSDLGLANDVKVEKSV</sequence>
<evidence type="ECO:0000259" key="3">
    <source>
        <dbReference type="PROSITE" id="PS51391"/>
    </source>
</evidence>
<dbReference type="OrthoDB" id="2129491at2759"/>
<name>A0A9R1V941_LACSA</name>
<dbReference type="GO" id="GO:0003729">
    <property type="term" value="F:mRNA binding"/>
    <property type="evidence" value="ECO:0000318"/>
    <property type="project" value="GO_Central"/>
</dbReference>
<dbReference type="InterPro" id="IPR057242">
    <property type="entry name" value="PCFS4-like"/>
</dbReference>
<dbReference type="FunFam" id="1.25.40.90:FF:000023">
    <property type="entry name" value="polyadenylation and cleavage factor homolog 4"/>
    <property type="match status" value="1"/>
</dbReference>
<dbReference type="GO" id="GO:0000993">
    <property type="term" value="F:RNA polymerase II complex binding"/>
    <property type="evidence" value="ECO:0000318"/>
    <property type="project" value="GO_Central"/>
</dbReference>
<comment type="caution">
    <text evidence="4">The sequence shown here is derived from an EMBL/GenBank/DDBJ whole genome shotgun (WGS) entry which is preliminary data.</text>
</comment>
<dbReference type="Gene3D" id="1.25.40.90">
    <property type="match status" value="1"/>
</dbReference>
<accession>A0A9R1V941</accession>
<dbReference type="Pfam" id="PF23228">
    <property type="entry name" value="zf_PCFS4"/>
    <property type="match status" value="1"/>
</dbReference>
<evidence type="ECO:0000313" key="4">
    <source>
        <dbReference type="EMBL" id="KAJ0201074.1"/>
    </source>
</evidence>
<dbReference type="SMART" id="SM00582">
    <property type="entry name" value="RPR"/>
    <property type="match status" value="1"/>
</dbReference>
<proteinExistence type="predicted"/>
<gene>
    <name evidence="4" type="ORF">LSAT_V11C600309710</name>
</gene>
<dbReference type="GO" id="GO:0005737">
    <property type="term" value="C:cytoplasm"/>
    <property type="evidence" value="ECO:0000318"/>
    <property type="project" value="GO_Central"/>
</dbReference>
<dbReference type="SUPFAM" id="SSF48464">
    <property type="entry name" value="ENTH/VHS domain"/>
    <property type="match status" value="1"/>
</dbReference>
<dbReference type="PROSITE" id="PS51391">
    <property type="entry name" value="CID"/>
    <property type="match status" value="1"/>
</dbReference>
<evidence type="ECO:0000256" key="2">
    <source>
        <dbReference type="SAM" id="MobiDB-lite"/>
    </source>
</evidence>
<feature type="compositionally biased region" description="Pro residues" evidence="2">
    <location>
        <begin position="551"/>
        <end position="560"/>
    </location>
</feature>
<feature type="compositionally biased region" description="Polar residues" evidence="2">
    <location>
        <begin position="449"/>
        <end position="463"/>
    </location>
</feature>
<dbReference type="GO" id="GO:0006369">
    <property type="term" value="P:termination of RNA polymerase II transcription"/>
    <property type="evidence" value="ECO:0000318"/>
    <property type="project" value="GO_Central"/>
</dbReference>
<feature type="compositionally biased region" description="Low complexity" evidence="2">
    <location>
        <begin position="217"/>
        <end position="227"/>
    </location>
</feature>
<dbReference type="InterPro" id="IPR013087">
    <property type="entry name" value="Znf_C2H2_type"/>
</dbReference>
<dbReference type="Pfam" id="PF04818">
    <property type="entry name" value="CID"/>
    <property type="match status" value="1"/>
</dbReference>
<reference evidence="4 5" key="1">
    <citation type="journal article" date="2017" name="Nat. Commun.">
        <title>Genome assembly with in vitro proximity ligation data and whole-genome triplication in lettuce.</title>
        <authorList>
            <person name="Reyes-Chin-Wo S."/>
            <person name="Wang Z."/>
            <person name="Yang X."/>
            <person name="Kozik A."/>
            <person name="Arikit S."/>
            <person name="Song C."/>
            <person name="Xia L."/>
            <person name="Froenicke L."/>
            <person name="Lavelle D.O."/>
            <person name="Truco M.J."/>
            <person name="Xia R."/>
            <person name="Zhu S."/>
            <person name="Xu C."/>
            <person name="Xu H."/>
            <person name="Xu X."/>
            <person name="Cox K."/>
            <person name="Korf I."/>
            <person name="Meyers B.C."/>
            <person name="Michelmore R.W."/>
        </authorList>
    </citation>
    <scope>NUCLEOTIDE SEQUENCE [LARGE SCALE GENOMIC DNA]</scope>
    <source>
        <strain evidence="5">cv. Salinas</strain>
        <tissue evidence="4">Seedlings</tissue>
    </source>
</reference>
<feature type="region of interest" description="Disordered" evidence="2">
    <location>
        <begin position="650"/>
        <end position="674"/>
    </location>
</feature>
<dbReference type="AlphaFoldDB" id="A0A9R1V941"/>
<dbReference type="InterPro" id="IPR006569">
    <property type="entry name" value="CID_dom"/>
</dbReference>
<protein>
    <recommendedName>
        <fullName evidence="3">CID domain-containing protein</fullName>
    </recommendedName>
</protein>
<dbReference type="Proteomes" id="UP000235145">
    <property type="component" value="Unassembled WGS sequence"/>
</dbReference>